<comment type="subcellular location">
    <subcellularLocation>
        <location evidence="1">Nucleus</location>
    </subcellularLocation>
</comment>
<accession>A0A7S0IWG8</accession>
<dbReference type="PANTHER" id="PTHR13405:SF11">
    <property type="entry name" value="NUCLEAR PORE COMPLEX PROTEIN NUP133"/>
    <property type="match status" value="1"/>
</dbReference>
<proteinExistence type="predicted"/>
<keyword evidence="3" id="KW-0539">Nucleus</keyword>
<protein>
    <submittedName>
        <fullName evidence="4">Uncharacterized protein</fullName>
    </submittedName>
</protein>
<evidence type="ECO:0000256" key="2">
    <source>
        <dbReference type="ARBA" id="ARBA00022448"/>
    </source>
</evidence>
<evidence type="ECO:0000313" key="4">
    <source>
        <dbReference type="EMBL" id="CAD8534041.1"/>
    </source>
</evidence>
<gene>
    <name evidence="4" type="ORF">CLEP1334_LOCUS9296</name>
</gene>
<organism evidence="4">
    <name type="scientific">Calcidiscus leptoporus</name>
    <dbReference type="NCBI Taxonomy" id="127549"/>
    <lineage>
        <taxon>Eukaryota</taxon>
        <taxon>Haptista</taxon>
        <taxon>Haptophyta</taxon>
        <taxon>Prymnesiophyceae</taxon>
        <taxon>Coccolithales</taxon>
        <taxon>Calcidiscaceae</taxon>
        <taxon>Calcidiscus</taxon>
    </lineage>
</organism>
<dbReference type="EMBL" id="HBER01018447">
    <property type="protein sequence ID" value="CAD8534041.1"/>
    <property type="molecule type" value="Transcribed_RNA"/>
</dbReference>
<reference evidence="4" key="1">
    <citation type="submission" date="2021-01" db="EMBL/GenBank/DDBJ databases">
        <authorList>
            <person name="Corre E."/>
            <person name="Pelletier E."/>
            <person name="Niang G."/>
            <person name="Scheremetjew M."/>
            <person name="Finn R."/>
            <person name="Kale V."/>
            <person name="Holt S."/>
            <person name="Cochrane G."/>
            <person name="Meng A."/>
            <person name="Brown T."/>
            <person name="Cohen L."/>
        </authorList>
    </citation>
    <scope>NUCLEOTIDE SEQUENCE</scope>
    <source>
        <strain evidence="4">RCC1130</strain>
    </source>
</reference>
<dbReference type="GO" id="GO:0016973">
    <property type="term" value="P:poly(A)+ mRNA export from nucleus"/>
    <property type="evidence" value="ECO:0007669"/>
    <property type="project" value="TreeGrafter"/>
</dbReference>
<dbReference type="GO" id="GO:0031080">
    <property type="term" value="C:nuclear pore outer ring"/>
    <property type="evidence" value="ECO:0007669"/>
    <property type="project" value="TreeGrafter"/>
</dbReference>
<dbReference type="GO" id="GO:0017056">
    <property type="term" value="F:structural constituent of nuclear pore"/>
    <property type="evidence" value="ECO:0007669"/>
    <property type="project" value="InterPro"/>
</dbReference>
<dbReference type="PANTHER" id="PTHR13405">
    <property type="entry name" value="NUCLEAR PORE COMPLEX PROTEIN NUP133"/>
    <property type="match status" value="1"/>
</dbReference>
<sequence length="1281" mass="136654">MEQLKTPKLTQPQSPQGAAAQLAAAGPLFNFGHFQAPASPAPQPHPFAATPQEVLVTAEEASRCKAEVERLQLSVGGELPGDVTRELRARELLLLPSPASFGLGGRETCWAFAGGSLFAWHASAPHVCVRLAPPADGIHTSAALACELAGDSSAMLVCWHDVEARVATFALYLVGCARAGGNGVYEPQLRAQMPRARCQLRLPEGNMPLALSALSPDRALCAIRGTSETPLFAVRLLLNADGCDVLEASPLSRSSGSKLLNVFFGAPRTLASRRPVLRLRAVGEEAFVLLGAEASSSNGRGEVIECWRRGSNGQLAELVDEAPWPLQLVPLLDPLLTAGCASYTVVDVSPHADCAGGAALLLLVAVLPDVHAACAHLQLFHLSISKGGAARVERGPPSDRIAHALPAAEFQTAAAGGVSLAAGCLHPGPVLVLRSAPVLQQSATAAGAPRFGGKGSAWMLRDARGSATQEALCGSEGASLLRQLLGPNADDTVLCGSYDEHGRVLLLLGSRLVRLGRADKRTASMLPTHDQPLGDERPNIDLVRVWDNAVAMLRGAAPPSEAVAFAAPHLSRVPRDELHMAMRSASARVLARKVAAEQLGISEAVEVSVSSVDALAYKQREHESLMRLFESISADGTLPHETIESGERLAVALALRSLHNTLDSQPPADGSKPPSRKMAETMMAVGATTADSQDPLCGRGVYEQLLEESARRVGTVSRARGDLHMYVSVCVVPLCAALQCVREKHSAAMSSPPPWTSGPRVIGSMADIALAVHTVLKTTEIAAGDALLDGLQKLHCLRLAFLLDILRAAPPPASPDALAQFRDGRTLACEQLEQHGALLLALDLAERFHDFKTLARLCTPTIGDDRRTCRERMVAKYAGVDVAELFPGEIAAALSRPFGQELLQCYLERGKAGCCAMLKLPDAHPSLADELRTFLKDHPGLLWLRLVEDANHPTAGTHNQGGAKVADLEEAARALYGWGLNQREGSLVKKHINFLSLGKLCHRAAMLSRSAEDELAVQGRAATQLQEREQSLVGVHVDGAEPAVRSVSFLDVAGECECFLLQEHLPDLSPQGHDGALAASTERLVSKLLEYATGQCTLRTAMSEPFPRTDALKHALDIVHKTTWRHGHAQARVRFERLMGILLCAFRAEVPNWQQLAANLPHMNRPELEVILGAHSSQAGEARGLLLYHVLSYEARMSRDPRRRRVQLVSAPSSEKVCADGGDFLAVLLHATSFAAHAGIKEALLRAQEVAELAAATEGEATASDVVDMPVDGEAFDMMRD</sequence>
<dbReference type="GO" id="GO:0000972">
    <property type="term" value="P:transcription-dependent tethering of RNA polymerase II gene DNA at nuclear periphery"/>
    <property type="evidence" value="ECO:0007669"/>
    <property type="project" value="TreeGrafter"/>
</dbReference>
<evidence type="ECO:0000256" key="1">
    <source>
        <dbReference type="ARBA" id="ARBA00004123"/>
    </source>
</evidence>
<dbReference type="GO" id="GO:0006606">
    <property type="term" value="P:protein import into nucleus"/>
    <property type="evidence" value="ECO:0007669"/>
    <property type="project" value="TreeGrafter"/>
</dbReference>
<dbReference type="InterPro" id="IPR037624">
    <property type="entry name" value="Nup133-like"/>
</dbReference>
<keyword evidence="2" id="KW-0813">Transport</keyword>
<evidence type="ECO:0000256" key="3">
    <source>
        <dbReference type="ARBA" id="ARBA00023242"/>
    </source>
</evidence>
<name>A0A7S0IWG8_9EUKA</name>